<dbReference type="OrthoDB" id="6694113at2"/>
<organism evidence="1 2">
    <name type="scientific">Acinetobacter equi</name>
    <dbReference type="NCBI Taxonomy" id="1324350"/>
    <lineage>
        <taxon>Bacteria</taxon>
        <taxon>Pseudomonadati</taxon>
        <taxon>Pseudomonadota</taxon>
        <taxon>Gammaproteobacteria</taxon>
        <taxon>Moraxellales</taxon>
        <taxon>Moraxellaceae</taxon>
        <taxon>Acinetobacter</taxon>
    </lineage>
</organism>
<dbReference type="Proteomes" id="UP000064939">
    <property type="component" value="Chromosome"/>
</dbReference>
<keyword evidence="2" id="KW-1185">Reference proteome</keyword>
<accession>A0A0N7GXQ6</accession>
<evidence type="ECO:0000313" key="1">
    <source>
        <dbReference type="EMBL" id="ALH95379.1"/>
    </source>
</evidence>
<sequence>MSKIFPIFIALIAFIVGYVISNLKSTYENQTYSSHLEQQTSEKQTNQISENFNIPLVNSETPNISLSKINQEKLLTLLQDVPSDQLENYLKRAFPEQDLQYIKDKKQFSKRLIEELNQNKTSSKKLSGEIVFSTSASLQMDHQPLNNIHAQQFIYAHLNTFGSSPPNTQIFVKWINLDTQDVVLFTPKYIQENSQQNWVSAVPAEGWQNSQYLVTFYEMDDQLNPIAQANYTLSSVIQ</sequence>
<dbReference type="AlphaFoldDB" id="A0A0N7GXQ6"/>
<dbReference type="STRING" id="1324350.AOY20_07415"/>
<gene>
    <name evidence="1" type="ORF">AOY20_07415</name>
</gene>
<dbReference type="EMBL" id="CP012808">
    <property type="protein sequence ID" value="ALH95379.1"/>
    <property type="molecule type" value="Genomic_DNA"/>
</dbReference>
<protein>
    <submittedName>
        <fullName evidence="1">Uncharacterized protein</fullName>
    </submittedName>
</protein>
<evidence type="ECO:0000313" key="2">
    <source>
        <dbReference type="Proteomes" id="UP000064939"/>
    </source>
</evidence>
<reference evidence="1 2" key="1">
    <citation type="journal article" date="2015" name="Int. J. Syst. Evol. Microbiol.">
        <title>Acinetobacter equi sp. nov. isolated from horse faeces.</title>
        <authorList>
            <person name="Poppel M.T."/>
            <person name="Skiebe E."/>
            <person name="Laue M."/>
            <person name="Bergmann H."/>
            <person name="Ebersberger I."/>
            <person name="Garn T."/>
            <person name="Fruth A."/>
            <person name="Baumgardt S."/>
            <person name="Busse H.J."/>
            <person name="Wilharm G."/>
        </authorList>
    </citation>
    <scope>NUCLEOTIDE SEQUENCE [LARGE SCALE GENOMIC DNA]</scope>
    <source>
        <strain evidence="1 2">114</strain>
    </source>
</reference>
<dbReference type="KEGG" id="aei:AOY20_07415"/>
<name>A0A0N7GXQ6_9GAMM</name>
<proteinExistence type="predicted"/>
<dbReference type="RefSeq" id="WP_054581271.1">
    <property type="nucleotide sequence ID" value="NZ_CP012808.1"/>
</dbReference>